<gene>
    <name evidence="2" type="ORF">ACFOM9_07325</name>
</gene>
<accession>A0ABV7USD6</accession>
<keyword evidence="1" id="KW-0812">Transmembrane</keyword>
<evidence type="ECO:0000313" key="3">
    <source>
        <dbReference type="Proteomes" id="UP001595724"/>
    </source>
</evidence>
<keyword evidence="3" id="KW-1185">Reference proteome</keyword>
<evidence type="ECO:0000313" key="2">
    <source>
        <dbReference type="EMBL" id="MFC3659885.1"/>
    </source>
</evidence>
<keyword evidence="1" id="KW-1133">Transmembrane helix</keyword>
<feature type="transmembrane region" description="Helical" evidence="1">
    <location>
        <begin position="110"/>
        <end position="129"/>
    </location>
</feature>
<dbReference type="RefSeq" id="WP_386708328.1">
    <property type="nucleotide sequence ID" value="NZ_JBHRYF010000003.1"/>
</dbReference>
<protein>
    <recommendedName>
        <fullName evidence="4">DUF4345 domain-containing protein</fullName>
    </recommendedName>
</protein>
<sequence>MLPSLDRQPLKTFLIAAFACLAGFKFHSVMAEDPSLDFARVAAALMYATVFGSPQLFWLATCSRIVPGSAQAKVAALVAAVFALLSIYFGSVPGTQPPSWAGEAHFEVPAALLVEWFVALIALVPFRAARPSTG</sequence>
<keyword evidence="1" id="KW-0472">Membrane</keyword>
<evidence type="ECO:0008006" key="4">
    <source>
        <dbReference type="Google" id="ProtNLM"/>
    </source>
</evidence>
<reference evidence="3" key="1">
    <citation type="journal article" date="2019" name="Int. J. Syst. Evol. Microbiol.">
        <title>The Global Catalogue of Microorganisms (GCM) 10K type strain sequencing project: providing services to taxonomists for standard genome sequencing and annotation.</title>
        <authorList>
            <consortium name="The Broad Institute Genomics Platform"/>
            <consortium name="The Broad Institute Genome Sequencing Center for Infectious Disease"/>
            <person name="Wu L."/>
            <person name="Ma J."/>
        </authorList>
    </citation>
    <scope>NUCLEOTIDE SEQUENCE [LARGE SCALE GENOMIC DNA]</scope>
    <source>
        <strain evidence="3">KCTC 42211</strain>
    </source>
</reference>
<organism evidence="2 3">
    <name type="scientific">Luteimonas notoginsengisoli</name>
    <dbReference type="NCBI Taxonomy" id="1578200"/>
    <lineage>
        <taxon>Bacteria</taxon>
        <taxon>Pseudomonadati</taxon>
        <taxon>Pseudomonadota</taxon>
        <taxon>Gammaproteobacteria</taxon>
        <taxon>Lysobacterales</taxon>
        <taxon>Lysobacteraceae</taxon>
        <taxon>Luteimonas</taxon>
    </lineage>
</organism>
<comment type="caution">
    <text evidence="2">The sequence shown here is derived from an EMBL/GenBank/DDBJ whole genome shotgun (WGS) entry which is preliminary data.</text>
</comment>
<dbReference type="EMBL" id="JBHRYF010000003">
    <property type="protein sequence ID" value="MFC3659885.1"/>
    <property type="molecule type" value="Genomic_DNA"/>
</dbReference>
<feature type="transmembrane region" description="Helical" evidence="1">
    <location>
        <begin position="72"/>
        <end position="90"/>
    </location>
</feature>
<evidence type="ECO:0000256" key="1">
    <source>
        <dbReference type="SAM" id="Phobius"/>
    </source>
</evidence>
<dbReference type="Proteomes" id="UP001595724">
    <property type="component" value="Unassembled WGS sequence"/>
</dbReference>
<proteinExistence type="predicted"/>
<feature type="transmembrane region" description="Helical" evidence="1">
    <location>
        <begin position="41"/>
        <end position="60"/>
    </location>
</feature>
<name>A0ABV7USD6_9GAMM</name>